<dbReference type="InterPro" id="IPR036926">
    <property type="entry name" value="Thymidate_synth/dCMP_Mease_sf"/>
</dbReference>
<dbReference type="InterPro" id="IPR000398">
    <property type="entry name" value="Thymidylate_synthase"/>
</dbReference>
<dbReference type="Gene3D" id="2.60.40.10">
    <property type="entry name" value="Immunoglobulins"/>
    <property type="match status" value="5"/>
</dbReference>
<dbReference type="GO" id="GO:0032259">
    <property type="term" value="P:methylation"/>
    <property type="evidence" value="ECO:0007669"/>
    <property type="project" value="UniProtKB-KW"/>
</dbReference>
<proteinExistence type="predicted"/>
<dbReference type="GO" id="GO:0004799">
    <property type="term" value="F:thymidylate synthase activity"/>
    <property type="evidence" value="ECO:0007669"/>
    <property type="project" value="UniProtKB-EC"/>
</dbReference>
<name>A0A659NWW2_SALET</name>
<dbReference type="Gene3D" id="3.30.572.10">
    <property type="entry name" value="Thymidylate synthase/dCMP hydroxymethylase domain"/>
    <property type="match status" value="1"/>
</dbReference>
<evidence type="ECO:0000259" key="4">
    <source>
        <dbReference type="Pfam" id="PF00303"/>
    </source>
</evidence>
<dbReference type="Pfam" id="PF00303">
    <property type="entry name" value="Thymidylat_synt"/>
    <property type="match status" value="1"/>
</dbReference>
<dbReference type="InterPro" id="IPR013783">
    <property type="entry name" value="Ig-like_fold"/>
</dbReference>
<gene>
    <name evidence="6" type="ORF">C9F00_24085</name>
</gene>
<dbReference type="PANTHER" id="PTHR11548">
    <property type="entry name" value="THYMIDYLATE SYNTHASE 1"/>
    <property type="match status" value="1"/>
</dbReference>
<protein>
    <recommendedName>
        <fullName evidence="1">thymidylate synthase</fullName>
        <ecNumber evidence="1">2.1.1.45</ecNumber>
    </recommendedName>
</protein>
<dbReference type="GO" id="GO:0005829">
    <property type="term" value="C:cytosol"/>
    <property type="evidence" value="ECO:0007669"/>
    <property type="project" value="TreeGrafter"/>
</dbReference>
<dbReference type="Proteomes" id="UP000297538">
    <property type="component" value="Unassembled WGS sequence"/>
</dbReference>
<evidence type="ECO:0000256" key="2">
    <source>
        <dbReference type="ARBA" id="ARBA00022603"/>
    </source>
</evidence>
<feature type="domain" description="Bacterial Ig-like" evidence="5">
    <location>
        <begin position="344"/>
        <end position="419"/>
    </location>
</feature>
<dbReference type="Pfam" id="PF19077">
    <property type="entry name" value="Big_13"/>
    <property type="match status" value="5"/>
</dbReference>
<dbReference type="AlphaFoldDB" id="A0A659NWW2"/>
<dbReference type="PRINTS" id="PR00108">
    <property type="entry name" value="THYMDSNTHASE"/>
</dbReference>
<dbReference type="PANTHER" id="PTHR11548:SF9">
    <property type="entry name" value="THYMIDYLATE SYNTHASE"/>
    <property type="match status" value="1"/>
</dbReference>
<dbReference type="EMBL" id="PYKC01000168">
    <property type="protein sequence ID" value="TGC63515.1"/>
    <property type="molecule type" value="Genomic_DNA"/>
</dbReference>
<organism evidence="6 7">
    <name type="scientific">Salmonella enterica subsp. enterica serovar Wilhelmsburg</name>
    <dbReference type="NCBI Taxonomy" id="1960126"/>
    <lineage>
        <taxon>Bacteria</taxon>
        <taxon>Pseudomonadati</taxon>
        <taxon>Pseudomonadota</taxon>
        <taxon>Gammaproteobacteria</taxon>
        <taxon>Enterobacterales</taxon>
        <taxon>Enterobacteriaceae</taxon>
        <taxon>Salmonella</taxon>
    </lineage>
</organism>
<sequence length="555" mass="57725">MSSEISSNLSHGDNIRLLQTEPLQMAATATLPTISITHGYDDAGTTVGNFFSGETVDDTTPTLYGQTVPNGYVRIYVDNFAKGYVTADASGNWSFTLKTLSSGSHTIKAELLNGWSKVATSEGFIINVGVAAPAITSVQDNAGVATGPLSQPDWTGDARPKMTGTAPAGHVVKIYDGATLLGSTVADSAGVWSFTPKADMGLGTHNLVAQAENAQGNGSAMSSPWAVTVVAPPSITHGYDSEGRIVGTFTSGEPVDDTNPTLHGKAAPNGIVKVYVDNVWQGDATTDASGNWSYRLSGLSEGSHAVSVELMNGSTLVSKSKDFVILVDATAPDAPTLNELPAVTNTNPPLSGTGTAGETIIIRDKGQEIGTTIVGKDGSWLFTPTPPLGEGEHSLTAEAVDAAGIASQPSPPGVVVVDTIAPDQPILNLVDITNDTTPTLDGNGLQPGERVIVYDNGIEIGETFVGADGRWSFTPTEPMIEGDHAITIVVVDQAGNSSIPSEPEIVIIDITPPDQPALAPRHPVFQLYVSDGKLSCQLYQRSCDVFLGLPFNIAS</sequence>
<evidence type="ECO:0000259" key="5">
    <source>
        <dbReference type="Pfam" id="PF19077"/>
    </source>
</evidence>
<feature type="domain" description="Bacterial Ig-like" evidence="5">
    <location>
        <begin position="137"/>
        <end position="229"/>
    </location>
</feature>
<feature type="domain" description="Bacterial Ig-like" evidence="5">
    <location>
        <begin position="54"/>
        <end position="113"/>
    </location>
</feature>
<dbReference type="InterPro" id="IPR023451">
    <property type="entry name" value="Thymidate_synth/dCMP_Mease_dom"/>
</dbReference>
<feature type="non-terminal residue" evidence="6">
    <location>
        <position position="555"/>
    </location>
</feature>
<dbReference type="EC" id="2.1.1.45" evidence="1"/>
<evidence type="ECO:0000256" key="3">
    <source>
        <dbReference type="ARBA" id="ARBA00022679"/>
    </source>
</evidence>
<comment type="caution">
    <text evidence="6">The sequence shown here is derived from an EMBL/GenBank/DDBJ whole genome shotgun (WGS) entry which is preliminary data.</text>
</comment>
<dbReference type="InterPro" id="IPR044016">
    <property type="entry name" value="Big_13"/>
</dbReference>
<reference evidence="6 7" key="1">
    <citation type="submission" date="2018-03" db="EMBL/GenBank/DDBJ databases">
        <title>Non-Typhoidal Salmonella genome sequencing and assembly.</title>
        <authorList>
            <person name="Matchawe C."/>
        </authorList>
    </citation>
    <scope>NUCLEOTIDE SEQUENCE [LARGE SCALE GENOMIC DNA]</scope>
    <source>
        <strain evidence="6 7">34ev</strain>
    </source>
</reference>
<evidence type="ECO:0000313" key="6">
    <source>
        <dbReference type="EMBL" id="TGC63515.1"/>
    </source>
</evidence>
<keyword evidence="3" id="KW-0808">Transferase</keyword>
<feature type="domain" description="Bacterial Ig-like" evidence="5">
    <location>
        <begin position="255"/>
        <end position="328"/>
    </location>
</feature>
<keyword evidence="2" id="KW-0489">Methyltransferase</keyword>
<dbReference type="SUPFAM" id="SSF55831">
    <property type="entry name" value="Thymidylate synthase/dCMP hydroxymethylase"/>
    <property type="match status" value="1"/>
</dbReference>
<dbReference type="InterPro" id="IPR045097">
    <property type="entry name" value="Thymidate_synth/dCMP_Mease"/>
</dbReference>
<evidence type="ECO:0000256" key="1">
    <source>
        <dbReference type="ARBA" id="ARBA00011947"/>
    </source>
</evidence>
<dbReference type="NCBIfam" id="NF033510">
    <property type="entry name" value="Ca_tandemer"/>
    <property type="match status" value="3"/>
</dbReference>
<dbReference type="GO" id="GO:0006231">
    <property type="term" value="P:dTMP biosynthetic process"/>
    <property type="evidence" value="ECO:0007669"/>
    <property type="project" value="InterPro"/>
</dbReference>
<evidence type="ECO:0000313" key="7">
    <source>
        <dbReference type="Proteomes" id="UP000297538"/>
    </source>
</evidence>
<feature type="domain" description="Bacterial Ig-like" evidence="5">
    <location>
        <begin position="432"/>
        <end position="502"/>
    </location>
</feature>
<accession>A0A659NWW2</accession>
<feature type="domain" description="Thymidylate synthase/dCMP hydroxymethylase" evidence="4">
    <location>
        <begin position="515"/>
        <end position="555"/>
    </location>
</feature>